<proteinExistence type="predicted"/>
<feature type="compositionally biased region" description="Low complexity" evidence="1">
    <location>
        <begin position="34"/>
        <end position="48"/>
    </location>
</feature>
<evidence type="ECO:0000313" key="3">
    <source>
        <dbReference type="EMBL" id="UXY21981.1"/>
    </source>
</evidence>
<evidence type="ECO:0000313" key="4">
    <source>
        <dbReference type="Proteomes" id="UP001061298"/>
    </source>
</evidence>
<sequence>MRRGLRAAAPVVALLVGLTAGCARDHGTAATPVSSGGPSATPSAAPSGLADMQKKVAAAESALAQADRDASQDGTGR</sequence>
<evidence type="ECO:0000256" key="2">
    <source>
        <dbReference type="SAM" id="SignalP"/>
    </source>
</evidence>
<accession>A0ABY6E9R4</accession>
<organism evidence="3 4">
    <name type="scientific">Streptomyces cynarae</name>
    <dbReference type="NCBI Taxonomy" id="2981134"/>
    <lineage>
        <taxon>Bacteria</taxon>
        <taxon>Bacillati</taxon>
        <taxon>Actinomycetota</taxon>
        <taxon>Actinomycetes</taxon>
        <taxon>Kitasatosporales</taxon>
        <taxon>Streptomycetaceae</taxon>
        <taxon>Streptomyces</taxon>
    </lineage>
</organism>
<dbReference type="PROSITE" id="PS51257">
    <property type="entry name" value="PROKAR_LIPOPROTEIN"/>
    <property type="match status" value="1"/>
</dbReference>
<name>A0ABY6E9R4_9ACTN</name>
<keyword evidence="2" id="KW-0732">Signal</keyword>
<feature type="compositionally biased region" description="Basic and acidic residues" evidence="1">
    <location>
        <begin position="66"/>
        <end position="77"/>
    </location>
</feature>
<keyword evidence="4" id="KW-1185">Reference proteome</keyword>
<reference evidence="3" key="1">
    <citation type="submission" date="2022-10" db="EMBL/GenBank/DDBJ databases">
        <authorList>
            <person name="Mo P."/>
        </authorList>
    </citation>
    <scope>NUCLEOTIDE SEQUENCE</scope>
    <source>
        <strain evidence="3">HUAS 13-4</strain>
    </source>
</reference>
<protein>
    <submittedName>
        <fullName evidence="3">Uncharacterized protein</fullName>
    </submittedName>
</protein>
<gene>
    <name evidence="3" type="ORF">N8I84_27210</name>
</gene>
<feature type="signal peptide" evidence="2">
    <location>
        <begin position="1"/>
        <end position="22"/>
    </location>
</feature>
<feature type="chain" id="PRO_5046172380" evidence="2">
    <location>
        <begin position="23"/>
        <end position="77"/>
    </location>
</feature>
<dbReference type="EMBL" id="CP106793">
    <property type="protein sequence ID" value="UXY21981.1"/>
    <property type="molecule type" value="Genomic_DNA"/>
</dbReference>
<dbReference type="Proteomes" id="UP001061298">
    <property type="component" value="Chromosome"/>
</dbReference>
<evidence type="ECO:0000256" key="1">
    <source>
        <dbReference type="SAM" id="MobiDB-lite"/>
    </source>
</evidence>
<dbReference type="RefSeq" id="WP_263232116.1">
    <property type="nucleotide sequence ID" value="NZ_CP106793.1"/>
</dbReference>
<feature type="region of interest" description="Disordered" evidence="1">
    <location>
        <begin position="25"/>
        <end position="77"/>
    </location>
</feature>